<dbReference type="EMBL" id="CP013195">
    <property type="protein sequence ID" value="ALO48869.1"/>
    <property type="molecule type" value="Genomic_DNA"/>
</dbReference>
<dbReference type="PANTHER" id="PTHR42839:SF2">
    <property type="entry name" value="ISOCHORISMATE SYNTHASE ENTC"/>
    <property type="match status" value="1"/>
</dbReference>
<dbReference type="SUPFAM" id="SSF56322">
    <property type="entry name" value="ADC synthase"/>
    <property type="match status" value="1"/>
</dbReference>
<dbReference type="Proteomes" id="UP000056252">
    <property type="component" value="Chromosome"/>
</dbReference>
<keyword evidence="3" id="KW-1185">Reference proteome</keyword>
<dbReference type="STRING" id="76123.AS203_07060"/>
<protein>
    <recommendedName>
        <fullName evidence="1">Chorismate-utilising enzyme C-terminal domain-containing protein</fullName>
    </recommendedName>
</protein>
<dbReference type="Gene3D" id="3.60.120.10">
    <property type="entry name" value="Anthranilate synthase"/>
    <property type="match status" value="1"/>
</dbReference>
<gene>
    <name evidence="2" type="ORF">AS203_07060</name>
</gene>
<dbReference type="AlphaFoldDB" id="A0A0S2KKV6"/>
<dbReference type="eggNOG" id="COG1169">
    <property type="taxonomic scope" value="Bacteria"/>
</dbReference>
<organism evidence="2 3">
    <name type="scientific">Hoylesella enoeca</name>
    <dbReference type="NCBI Taxonomy" id="76123"/>
    <lineage>
        <taxon>Bacteria</taxon>
        <taxon>Pseudomonadati</taxon>
        <taxon>Bacteroidota</taxon>
        <taxon>Bacteroidia</taxon>
        <taxon>Bacteroidales</taxon>
        <taxon>Prevotellaceae</taxon>
        <taxon>Hoylesella</taxon>
    </lineage>
</organism>
<evidence type="ECO:0000313" key="3">
    <source>
        <dbReference type="Proteomes" id="UP000056252"/>
    </source>
</evidence>
<evidence type="ECO:0000259" key="1">
    <source>
        <dbReference type="Pfam" id="PF00425"/>
    </source>
</evidence>
<name>A0A0S2KKV6_9BACT</name>
<dbReference type="RefSeq" id="WP_025066040.1">
    <property type="nucleotide sequence ID" value="NZ_CP013195.1"/>
</dbReference>
<dbReference type="InterPro" id="IPR005801">
    <property type="entry name" value="ADC_synthase"/>
</dbReference>
<dbReference type="PANTHER" id="PTHR42839">
    <property type="entry name" value="ISOCHORISMATE SYNTHASE ENTC"/>
    <property type="match status" value="1"/>
</dbReference>
<dbReference type="InterPro" id="IPR015890">
    <property type="entry name" value="Chorismate_C"/>
</dbReference>
<reference evidence="3" key="1">
    <citation type="submission" date="2015-11" db="EMBL/GenBank/DDBJ databases">
        <authorList>
            <person name="Holder M.E."/>
            <person name="Ajami N.J."/>
            <person name="Petrosino J.F."/>
        </authorList>
    </citation>
    <scope>NUCLEOTIDE SEQUENCE [LARGE SCALE GENOMIC DNA]</scope>
    <source>
        <strain evidence="3">F0113</strain>
    </source>
</reference>
<proteinExistence type="predicted"/>
<feature type="domain" description="Chorismate-utilising enzyme C-terminal" evidence="1">
    <location>
        <begin position="85"/>
        <end position="347"/>
    </location>
</feature>
<accession>A0A0S2KKV6</accession>
<dbReference type="OrthoDB" id="9806579at2"/>
<dbReference type="KEGG" id="peo:AS203_07060"/>
<evidence type="ECO:0000313" key="2">
    <source>
        <dbReference type="EMBL" id="ALO48869.1"/>
    </source>
</evidence>
<sequence length="355" mass="39527">MDCFAYYRLPYSDHFTGLRQSHGEPRVLASATELGGQRGFVMAPFAVSADCPILLLVPDEVEERPVPPLDALPRTSIQLAMKGERSSYSTDFAKFHQSLCDGVFSKIVLARCVEVTPHKAIEAETLFFRACRLYPRMFVSLFSTPVCGTWLVITPEILLDGNGSQWHTMALAGTMRSAQTGLDSDDVSLAKRSDKNGGNITWSDKNIQEQRYVATYLANSLARFATDIIETGPRTVHAGHLVHLRSDFHFTLSDGQTIGSLIDALHPTPAVCGLPKAEARRFILAHEHTPRRYYSGFAGPFDFKGPTHLYVSLRCMQISNSRYRLYAGGGLLPESTEQQEWEETEAKMETALNIF</sequence>
<dbReference type="Pfam" id="PF00425">
    <property type="entry name" value="Chorismate_bind"/>
    <property type="match status" value="1"/>
</dbReference>